<dbReference type="GO" id="GO:0003735">
    <property type="term" value="F:structural constituent of ribosome"/>
    <property type="evidence" value="ECO:0007669"/>
    <property type="project" value="InterPro"/>
</dbReference>
<dbReference type="PANTHER" id="PTHR33280:SF1">
    <property type="entry name" value="LARGE RIBOSOMAL SUBUNIT PROTEIN BL31C"/>
    <property type="match status" value="1"/>
</dbReference>
<dbReference type="NCBIfam" id="TIGR00105">
    <property type="entry name" value="L31"/>
    <property type="match status" value="1"/>
</dbReference>
<reference evidence="4 5" key="1">
    <citation type="submission" date="2019-06" db="EMBL/GenBank/DDBJ databases">
        <title>Draft Genome Sequence of Candidatus Phytoplasma pini-Related Strain MDPP: A Resource for Comparative Genomics of Gymnosperm-infecting Phytoplasmas.</title>
        <authorList>
            <person name="Cai W."/>
            <person name="Costanzo S."/>
            <person name="Shao J."/>
            <person name="Zhao Y."/>
            <person name="Davis R."/>
        </authorList>
    </citation>
    <scope>NUCLEOTIDE SEQUENCE [LARGE SCALE GENOMIC DNA]</scope>
    <source>
        <strain evidence="4 5">MDPP</strain>
    </source>
</reference>
<keyword evidence="2 3" id="KW-0687">Ribonucleoprotein</keyword>
<organism evidence="4 5">
    <name type="scientific">Candidatus Phytoplasma pini</name>
    <dbReference type="NCBI Taxonomy" id="267362"/>
    <lineage>
        <taxon>Bacteria</taxon>
        <taxon>Bacillati</taxon>
        <taxon>Mycoplasmatota</taxon>
        <taxon>Mollicutes</taxon>
        <taxon>Acholeplasmatales</taxon>
        <taxon>Acholeplasmataceae</taxon>
        <taxon>Candidatus Phytoplasma</taxon>
    </lineage>
</organism>
<dbReference type="GO" id="GO:0006412">
    <property type="term" value="P:translation"/>
    <property type="evidence" value="ECO:0007669"/>
    <property type="project" value="InterPro"/>
</dbReference>
<evidence type="ECO:0000256" key="1">
    <source>
        <dbReference type="ARBA" id="ARBA00022980"/>
    </source>
</evidence>
<accession>A0A559KJ78</accession>
<keyword evidence="5" id="KW-1185">Reference proteome</keyword>
<gene>
    <name evidence="4" type="primary">rpmE</name>
    <name evidence="4" type="ORF">MDPP_001545</name>
</gene>
<comment type="caution">
    <text evidence="4">The sequence shown here is derived from an EMBL/GenBank/DDBJ whole genome shotgun (WGS) entry which is preliminary data.</text>
</comment>
<dbReference type="PRINTS" id="PR01249">
    <property type="entry name" value="RIBOSOMALL31"/>
</dbReference>
<evidence type="ECO:0000313" key="4">
    <source>
        <dbReference type="EMBL" id="TVY12148.1"/>
    </source>
</evidence>
<dbReference type="AlphaFoldDB" id="A0A559KJ78"/>
<dbReference type="GO" id="GO:0005840">
    <property type="term" value="C:ribosome"/>
    <property type="evidence" value="ECO:0007669"/>
    <property type="project" value="UniProtKB-KW"/>
</dbReference>
<dbReference type="PANTHER" id="PTHR33280">
    <property type="entry name" value="50S RIBOSOMAL PROTEIN L31, CHLOROPLASTIC"/>
    <property type="match status" value="1"/>
</dbReference>
<dbReference type="InterPro" id="IPR002150">
    <property type="entry name" value="Ribosomal_bL31"/>
</dbReference>
<proteinExistence type="inferred from homology"/>
<dbReference type="GO" id="GO:1990904">
    <property type="term" value="C:ribonucleoprotein complex"/>
    <property type="evidence" value="ECO:0007669"/>
    <property type="project" value="UniProtKB-KW"/>
</dbReference>
<sequence length="79" mass="9173">MKKKEKKQPDFYEVEVVCSTCKKKHFIGTTVKTMKIEACSNCHSFYIGSQSFVTVAGQIDKFYKRFGNPKNENNEKKLK</sequence>
<dbReference type="EMBL" id="VIAE01000008">
    <property type="protein sequence ID" value="TVY12148.1"/>
    <property type="molecule type" value="Genomic_DNA"/>
</dbReference>
<protein>
    <recommendedName>
        <fullName evidence="3">50S ribosomal protein L31</fullName>
    </recommendedName>
</protein>
<name>A0A559KJ78_9MOLU</name>
<dbReference type="Pfam" id="PF01197">
    <property type="entry name" value="Ribosomal_L31"/>
    <property type="match status" value="1"/>
</dbReference>
<dbReference type="Proteomes" id="UP000320078">
    <property type="component" value="Unassembled WGS sequence"/>
</dbReference>
<keyword evidence="1 3" id="KW-0689">Ribosomal protein</keyword>
<evidence type="ECO:0000256" key="2">
    <source>
        <dbReference type="ARBA" id="ARBA00023274"/>
    </source>
</evidence>
<comment type="similarity">
    <text evidence="3">Belongs to the bacterial ribosomal protein bL31 family.</text>
</comment>
<dbReference type="Gene3D" id="4.10.830.30">
    <property type="entry name" value="Ribosomal protein L31"/>
    <property type="match status" value="1"/>
</dbReference>
<dbReference type="InterPro" id="IPR042105">
    <property type="entry name" value="Ribosomal_bL31_sf"/>
</dbReference>
<dbReference type="OrthoDB" id="9803251at2"/>
<evidence type="ECO:0000256" key="3">
    <source>
        <dbReference type="RuleBase" id="RU000564"/>
    </source>
</evidence>
<dbReference type="RefSeq" id="WP_144658486.1">
    <property type="nucleotide sequence ID" value="NZ_VIAE01000008.1"/>
</dbReference>
<dbReference type="NCBIfam" id="NF000612">
    <property type="entry name" value="PRK00019.1"/>
    <property type="match status" value="1"/>
</dbReference>
<dbReference type="InterPro" id="IPR034704">
    <property type="entry name" value="Ribosomal_bL28/bL31-like_sf"/>
</dbReference>
<evidence type="ECO:0000313" key="5">
    <source>
        <dbReference type="Proteomes" id="UP000320078"/>
    </source>
</evidence>
<dbReference type="SUPFAM" id="SSF143800">
    <property type="entry name" value="L28p-like"/>
    <property type="match status" value="1"/>
</dbReference>